<dbReference type="AlphaFoldDB" id="A0AAV3REF7"/>
<sequence length="403" mass="46037">MINNHETVECEDQEKSPENWNKSTQNVQEIVTHGNIPEVVYPSAKSKDDVHGGVNEVAHDTNLYVEEQVASNLGEKNLKQNFRGDRRYSDQEESFESWKTENEEIVKKPRRASGGIRINKDRSRFLNKRISKNVPDAAIDGITFHSDTTRARWKSVFQRRIAAEKKLSEKVRKDPVMLEIFAHAGVETFVETTSNYWPILVKEFILNLSKSSEWPKGGLKAASLSRKDVVLRKVAVVNWLPTLHSASLTETMASLLSHIGTKGEFNISRFMFDQVVKHLDSHAVALAIGYPRMICGVLLNQHPKIVKKDNVRGEAPKKLLITVKLLKGTHVSDITYATPMDERSSKFVKKKEKDQVQDKLNQVEVLINAYVREKVKLETEYELARTYMSTKCYSICIFDESKF</sequence>
<organism evidence="3 4">
    <name type="scientific">Lithospermum erythrorhizon</name>
    <name type="common">Purple gromwell</name>
    <name type="synonym">Lithospermum officinale var. erythrorhizon</name>
    <dbReference type="NCBI Taxonomy" id="34254"/>
    <lineage>
        <taxon>Eukaryota</taxon>
        <taxon>Viridiplantae</taxon>
        <taxon>Streptophyta</taxon>
        <taxon>Embryophyta</taxon>
        <taxon>Tracheophyta</taxon>
        <taxon>Spermatophyta</taxon>
        <taxon>Magnoliopsida</taxon>
        <taxon>eudicotyledons</taxon>
        <taxon>Gunneridae</taxon>
        <taxon>Pentapetalae</taxon>
        <taxon>asterids</taxon>
        <taxon>lamiids</taxon>
        <taxon>Boraginales</taxon>
        <taxon>Boraginaceae</taxon>
        <taxon>Boraginoideae</taxon>
        <taxon>Lithospermeae</taxon>
        <taxon>Lithospermum</taxon>
    </lineage>
</organism>
<dbReference type="Proteomes" id="UP001454036">
    <property type="component" value="Unassembled WGS sequence"/>
</dbReference>
<evidence type="ECO:0000256" key="1">
    <source>
        <dbReference type="SAM" id="Coils"/>
    </source>
</evidence>
<evidence type="ECO:0000313" key="4">
    <source>
        <dbReference type="Proteomes" id="UP001454036"/>
    </source>
</evidence>
<evidence type="ECO:0000313" key="3">
    <source>
        <dbReference type="EMBL" id="GAA0173480.1"/>
    </source>
</evidence>
<keyword evidence="1" id="KW-0175">Coiled coil</keyword>
<keyword evidence="4" id="KW-1185">Reference proteome</keyword>
<evidence type="ECO:0000256" key="2">
    <source>
        <dbReference type="SAM" id="MobiDB-lite"/>
    </source>
</evidence>
<protein>
    <submittedName>
        <fullName evidence="3">Uncharacterized protein</fullName>
    </submittedName>
</protein>
<name>A0AAV3REF7_LITER</name>
<feature type="region of interest" description="Disordered" evidence="2">
    <location>
        <begin position="1"/>
        <end position="20"/>
    </location>
</feature>
<feature type="coiled-coil region" evidence="1">
    <location>
        <begin position="353"/>
        <end position="380"/>
    </location>
</feature>
<dbReference type="EMBL" id="BAABME010008620">
    <property type="protein sequence ID" value="GAA0173480.1"/>
    <property type="molecule type" value="Genomic_DNA"/>
</dbReference>
<accession>A0AAV3REF7</accession>
<proteinExistence type="predicted"/>
<gene>
    <name evidence="3" type="ORF">LIER_27087</name>
</gene>
<comment type="caution">
    <text evidence="3">The sequence shown here is derived from an EMBL/GenBank/DDBJ whole genome shotgun (WGS) entry which is preliminary data.</text>
</comment>
<reference evidence="3 4" key="1">
    <citation type="submission" date="2024-01" db="EMBL/GenBank/DDBJ databases">
        <title>The complete chloroplast genome sequence of Lithospermum erythrorhizon: insights into the phylogenetic relationship among Boraginaceae species and the maternal lineages of purple gromwells.</title>
        <authorList>
            <person name="Okada T."/>
            <person name="Watanabe K."/>
        </authorList>
    </citation>
    <scope>NUCLEOTIDE SEQUENCE [LARGE SCALE GENOMIC DNA]</scope>
</reference>